<dbReference type="Proteomes" id="UP000323258">
    <property type="component" value="Unassembled WGS sequence"/>
</dbReference>
<dbReference type="InterPro" id="IPR038696">
    <property type="entry name" value="IalB_sf"/>
</dbReference>
<organism evidence="2 3">
    <name type="scientific">Neoaquamicrobium microcysteis</name>
    <dbReference type="NCBI Taxonomy" id="2682781"/>
    <lineage>
        <taxon>Bacteria</taxon>
        <taxon>Pseudomonadati</taxon>
        <taxon>Pseudomonadota</taxon>
        <taxon>Alphaproteobacteria</taxon>
        <taxon>Hyphomicrobiales</taxon>
        <taxon>Phyllobacteriaceae</taxon>
        <taxon>Neoaquamicrobium</taxon>
    </lineage>
</organism>
<dbReference type="RefSeq" id="WP_148915328.1">
    <property type="nucleotide sequence ID" value="NZ_VSZS01000064.1"/>
</dbReference>
<keyword evidence="1" id="KW-0732">Signal</keyword>
<reference evidence="2 3" key="1">
    <citation type="submission" date="2019-08" db="EMBL/GenBank/DDBJ databases">
        <authorList>
            <person name="Seo Y.L."/>
        </authorList>
    </citation>
    <scope>NUCLEOTIDE SEQUENCE [LARGE SCALE GENOMIC DNA]</scope>
    <source>
        <strain evidence="2 3">MaA-C15</strain>
    </source>
</reference>
<sequence>MRGTILSISCLAMMALATPALAQSATKIGQHNAWGTYSYDANNSKVCYVLTVPTEMQPPTLNHGDIFFFVSQKPGQNVSYEPQFIASYDFQTNSKVNVTVGDRSFSMFTRGKSAWMENAAEEPQLIAAMRAGADMKVQATSGRGNATNYTFSLRGITAALNSIQTCQ</sequence>
<keyword evidence="3" id="KW-1185">Reference proteome</keyword>
<accession>A0A5D4GVP6</accession>
<evidence type="ECO:0000313" key="3">
    <source>
        <dbReference type="Proteomes" id="UP000323258"/>
    </source>
</evidence>
<dbReference type="Gene3D" id="2.60.40.1880">
    <property type="entry name" value="Invasion associated locus B (IalB) protein"/>
    <property type="match status" value="1"/>
</dbReference>
<proteinExistence type="predicted"/>
<dbReference type="AlphaFoldDB" id="A0A5D4GVP6"/>
<feature type="signal peptide" evidence="1">
    <location>
        <begin position="1"/>
        <end position="22"/>
    </location>
</feature>
<protein>
    <submittedName>
        <fullName evidence="2">Uncharacterized protein</fullName>
    </submittedName>
</protein>
<dbReference type="Pfam" id="PF06776">
    <property type="entry name" value="IalB"/>
    <property type="match status" value="1"/>
</dbReference>
<feature type="chain" id="PRO_5022668001" evidence="1">
    <location>
        <begin position="23"/>
        <end position="167"/>
    </location>
</feature>
<reference evidence="2 3" key="2">
    <citation type="submission" date="2019-09" db="EMBL/GenBank/DDBJ databases">
        <title>Mesorhizobium sp. MaA-C15 isolated from Microcystis aeruginosa.</title>
        <authorList>
            <person name="Jeong S.E."/>
            <person name="Jin H.M."/>
            <person name="Jeon C.O."/>
        </authorList>
    </citation>
    <scope>NUCLEOTIDE SEQUENCE [LARGE SCALE GENOMIC DNA]</scope>
    <source>
        <strain evidence="2 3">MaA-C15</strain>
    </source>
</reference>
<evidence type="ECO:0000256" key="1">
    <source>
        <dbReference type="SAM" id="SignalP"/>
    </source>
</evidence>
<dbReference type="EMBL" id="VSZS01000064">
    <property type="protein sequence ID" value="TYR31355.1"/>
    <property type="molecule type" value="Genomic_DNA"/>
</dbReference>
<comment type="caution">
    <text evidence="2">The sequence shown here is derived from an EMBL/GenBank/DDBJ whole genome shotgun (WGS) entry which is preliminary data.</text>
</comment>
<name>A0A5D4GVP6_9HYPH</name>
<dbReference type="InterPro" id="IPR010642">
    <property type="entry name" value="Invasion_prot_B"/>
</dbReference>
<evidence type="ECO:0000313" key="2">
    <source>
        <dbReference type="EMBL" id="TYR31355.1"/>
    </source>
</evidence>
<gene>
    <name evidence="2" type="ORF">FY036_13805</name>
</gene>
<dbReference type="OrthoDB" id="9806572at2"/>